<protein>
    <submittedName>
        <fullName evidence="1">Uncharacterized protein</fullName>
    </submittedName>
</protein>
<gene>
    <name evidence="1" type="ORF">LOK49_LG07G01931</name>
</gene>
<name>A0ACC0GZA1_9ERIC</name>
<evidence type="ECO:0000313" key="2">
    <source>
        <dbReference type="Proteomes" id="UP001060215"/>
    </source>
</evidence>
<accession>A0ACC0GZA1</accession>
<keyword evidence="2" id="KW-1185">Reference proteome</keyword>
<sequence length="101" mass="11332">MQYMVDCDGRLVLTLGLRKNGEMLMGMGRQLVSYDFESQEITNLGVRGSKYAFLVDNYTESLVLLEEGTQVVDGRSANSSDAVNSEGDQLCQRKMMDPRRV</sequence>
<dbReference type="EMBL" id="CM045764">
    <property type="protein sequence ID" value="KAI8006004.1"/>
    <property type="molecule type" value="Genomic_DNA"/>
</dbReference>
<dbReference type="Proteomes" id="UP001060215">
    <property type="component" value="Chromosome 7"/>
</dbReference>
<reference evidence="1 2" key="1">
    <citation type="journal article" date="2022" name="Plant J.">
        <title>Chromosome-level genome of Camellia lanceoleosa provides a valuable resource for understanding genome evolution and self-incompatibility.</title>
        <authorList>
            <person name="Gong W."/>
            <person name="Xiao S."/>
            <person name="Wang L."/>
            <person name="Liao Z."/>
            <person name="Chang Y."/>
            <person name="Mo W."/>
            <person name="Hu G."/>
            <person name="Li W."/>
            <person name="Zhao G."/>
            <person name="Zhu H."/>
            <person name="Hu X."/>
            <person name="Ji K."/>
            <person name="Xiang X."/>
            <person name="Song Q."/>
            <person name="Yuan D."/>
            <person name="Jin S."/>
            <person name="Zhang L."/>
        </authorList>
    </citation>
    <scope>NUCLEOTIDE SEQUENCE [LARGE SCALE GENOMIC DNA]</scope>
    <source>
        <strain evidence="1">SQ_2022a</strain>
    </source>
</reference>
<evidence type="ECO:0000313" key="1">
    <source>
        <dbReference type="EMBL" id="KAI8006004.1"/>
    </source>
</evidence>
<proteinExistence type="predicted"/>
<comment type="caution">
    <text evidence="1">The sequence shown here is derived from an EMBL/GenBank/DDBJ whole genome shotgun (WGS) entry which is preliminary data.</text>
</comment>
<organism evidence="1 2">
    <name type="scientific">Camellia lanceoleosa</name>
    <dbReference type="NCBI Taxonomy" id="1840588"/>
    <lineage>
        <taxon>Eukaryota</taxon>
        <taxon>Viridiplantae</taxon>
        <taxon>Streptophyta</taxon>
        <taxon>Embryophyta</taxon>
        <taxon>Tracheophyta</taxon>
        <taxon>Spermatophyta</taxon>
        <taxon>Magnoliopsida</taxon>
        <taxon>eudicotyledons</taxon>
        <taxon>Gunneridae</taxon>
        <taxon>Pentapetalae</taxon>
        <taxon>asterids</taxon>
        <taxon>Ericales</taxon>
        <taxon>Theaceae</taxon>
        <taxon>Camellia</taxon>
    </lineage>
</organism>